<comment type="caution">
    <text evidence="2">The sequence shown here is derived from an EMBL/GenBank/DDBJ whole genome shotgun (WGS) entry which is preliminary data.</text>
</comment>
<evidence type="ECO:0000256" key="1">
    <source>
        <dbReference type="SAM" id="Phobius"/>
    </source>
</evidence>
<dbReference type="AlphaFoldDB" id="A0A820KJ08"/>
<proteinExistence type="predicted"/>
<evidence type="ECO:0008006" key="4">
    <source>
        <dbReference type="Google" id="ProtNLM"/>
    </source>
</evidence>
<gene>
    <name evidence="2" type="ORF">FNK824_LOCUS42094</name>
</gene>
<keyword evidence="1" id="KW-1133">Transmembrane helix</keyword>
<dbReference type="Gene3D" id="1.20.1070.10">
    <property type="entry name" value="Rhodopsin 7-helix transmembrane proteins"/>
    <property type="match status" value="1"/>
</dbReference>
<keyword evidence="1" id="KW-0472">Membrane</keyword>
<feature type="transmembrane region" description="Helical" evidence="1">
    <location>
        <begin position="55"/>
        <end position="77"/>
    </location>
</feature>
<feature type="non-terminal residue" evidence="2">
    <location>
        <position position="78"/>
    </location>
</feature>
<evidence type="ECO:0000313" key="3">
    <source>
        <dbReference type="Proteomes" id="UP000663874"/>
    </source>
</evidence>
<keyword evidence="1" id="KW-0812">Transmembrane</keyword>
<feature type="transmembrane region" description="Helical" evidence="1">
    <location>
        <begin position="20"/>
        <end position="43"/>
    </location>
</feature>
<protein>
    <recommendedName>
        <fullName evidence="4">G-protein coupled receptors family 1 profile domain-containing protein</fullName>
    </recommendedName>
</protein>
<dbReference type="Proteomes" id="UP000663874">
    <property type="component" value="Unassembled WGS sequence"/>
</dbReference>
<evidence type="ECO:0000313" key="2">
    <source>
        <dbReference type="EMBL" id="CAF4343469.1"/>
    </source>
</evidence>
<reference evidence="2" key="1">
    <citation type="submission" date="2021-02" db="EMBL/GenBank/DDBJ databases">
        <authorList>
            <person name="Nowell W R."/>
        </authorList>
    </citation>
    <scope>NUCLEOTIDE SEQUENCE</scope>
</reference>
<sequence length="78" mass="8843">MSSSSSSTAELIIVVSQQYTIYISFLILFSGIFGHISNIFVLTRLKIFHRNPSTFYLIAESIVDLLQMMISCTFRMAV</sequence>
<accession>A0A820KJ08</accession>
<organism evidence="2 3">
    <name type="scientific">Rotaria sordida</name>
    <dbReference type="NCBI Taxonomy" id="392033"/>
    <lineage>
        <taxon>Eukaryota</taxon>
        <taxon>Metazoa</taxon>
        <taxon>Spiralia</taxon>
        <taxon>Gnathifera</taxon>
        <taxon>Rotifera</taxon>
        <taxon>Eurotatoria</taxon>
        <taxon>Bdelloidea</taxon>
        <taxon>Philodinida</taxon>
        <taxon>Philodinidae</taxon>
        <taxon>Rotaria</taxon>
    </lineage>
</organism>
<dbReference type="EMBL" id="CAJOBE010046448">
    <property type="protein sequence ID" value="CAF4343469.1"/>
    <property type="molecule type" value="Genomic_DNA"/>
</dbReference>
<name>A0A820KJ08_9BILA</name>